<keyword evidence="2" id="KW-1185">Reference proteome</keyword>
<name>A0ACB6Z8K5_THEGA</name>
<gene>
    <name evidence="1" type="ORF">BDM02DRAFT_3189458</name>
</gene>
<comment type="caution">
    <text evidence="1">The sequence shown here is derived from an EMBL/GenBank/DDBJ whole genome shotgun (WGS) entry which is preliminary data.</text>
</comment>
<dbReference type="Proteomes" id="UP000886501">
    <property type="component" value="Unassembled WGS sequence"/>
</dbReference>
<dbReference type="EMBL" id="MU118080">
    <property type="protein sequence ID" value="KAF9645720.1"/>
    <property type="molecule type" value="Genomic_DNA"/>
</dbReference>
<protein>
    <submittedName>
        <fullName evidence="1">Uncharacterized protein</fullName>
    </submittedName>
</protein>
<reference evidence="1" key="2">
    <citation type="journal article" date="2020" name="Nat. Commun.">
        <title>Large-scale genome sequencing of mycorrhizal fungi provides insights into the early evolution of symbiotic traits.</title>
        <authorList>
            <person name="Miyauchi S."/>
            <person name="Kiss E."/>
            <person name="Kuo A."/>
            <person name="Drula E."/>
            <person name="Kohler A."/>
            <person name="Sanchez-Garcia M."/>
            <person name="Morin E."/>
            <person name="Andreopoulos B."/>
            <person name="Barry K.W."/>
            <person name="Bonito G."/>
            <person name="Buee M."/>
            <person name="Carver A."/>
            <person name="Chen C."/>
            <person name="Cichocki N."/>
            <person name="Clum A."/>
            <person name="Culley D."/>
            <person name="Crous P.W."/>
            <person name="Fauchery L."/>
            <person name="Girlanda M."/>
            <person name="Hayes R.D."/>
            <person name="Keri Z."/>
            <person name="LaButti K."/>
            <person name="Lipzen A."/>
            <person name="Lombard V."/>
            <person name="Magnuson J."/>
            <person name="Maillard F."/>
            <person name="Murat C."/>
            <person name="Nolan M."/>
            <person name="Ohm R.A."/>
            <person name="Pangilinan J."/>
            <person name="Pereira M.F."/>
            <person name="Perotto S."/>
            <person name="Peter M."/>
            <person name="Pfister S."/>
            <person name="Riley R."/>
            <person name="Sitrit Y."/>
            <person name="Stielow J.B."/>
            <person name="Szollosi G."/>
            <person name="Zifcakova L."/>
            <person name="Stursova M."/>
            <person name="Spatafora J.W."/>
            <person name="Tedersoo L."/>
            <person name="Vaario L.M."/>
            <person name="Yamada A."/>
            <person name="Yan M."/>
            <person name="Wang P."/>
            <person name="Xu J."/>
            <person name="Bruns T."/>
            <person name="Baldrian P."/>
            <person name="Vilgalys R."/>
            <person name="Dunand C."/>
            <person name="Henrissat B."/>
            <person name="Grigoriev I.V."/>
            <person name="Hibbett D."/>
            <person name="Nagy L.G."/>
            <person name="Martin F.M."/>
        </authorList>
    </citation>
    <scope>NUCLEOTIDE SEQUENCE</scope>
    <source>
        <strain evidence="1">P2</strain>
    </source>
</reference>
<evidence type="ECO:0000313" key="2">
    <source>
        <dbReference type="Proteomes" id="UP000886501"/>
    </source>
</evidence>
<accession>A0ACB6Z8K5</accession>
<reference evidence="1" key="1">
    <citation type="submission" date="2019-10" db="EMBL/GenBank/DDBJ databases">
        <authorList>
            <consortium name="DOE Joint Genome Institute"/>
            <person name="Kuo A."/>
            <person name="Miyauchi S."/>
            <person name="Kiss E."/>
            <person name="Drula E."/>
            <person name="Kohler A."/>
            <person name="Sanchez-Garcia M."/>
            <person name="Andreopoulos B."/>
            <person name="Barry K.W."/>
            <person name="Bonito G."/>
            <person name="Buee M."/>
            <person name="Carver A."/>
            <person name="Chen C."/>
            <person name="Cichocki N."/>
            <person name="Clum A."/>
            <person name="Culley D."/>
            <person name="Crous P.W."/>
            <person name="Fauchery L."/>
            <person name="Girlanda M."/>
            <person name="Hayes R."/>
            <person name="Keri Z."/>
            <person name="Labutti K."/>
            <person name="Lipzen A."/>
            <person name="Lombard V."/>
            <person name="Magnuson J."/>
            <person name="Maillard F."/>
            <person name="Morin E."/>
            <person name="Murat C."/>
            <person name="Nolan M."/>
            <person name="Ohm R."/>
            <person name="Pangilinan J."/>
            <person name="Pereira M."/>
            <person name="Perotto S."/>
            <person name="Peter M."/>
            <person name="Riley R."/>
            <person name="Sitrit Y."/>
            <person name="Stielow B."/>
            <person name="Szollosi G."/>
            <person name="Zifcakova L."/>
            <person name="Stursova M."/>
            <person name="Spatafora J.W."/>
            <person name="Tedersoo L."/>
            <person name="Vaario L.-M."/>
            <person name="Yamada A."/>
            <person name="Yan M."/>
            <person name="Wang P."/>
            <person name="Xu J."/>
            <person name="Bruns T."/>
            <person name="Baldrian P."/>
            <person name="Vilgalys R."/>
            <person name="Henrissat B."/>
            <person name="Grigoriev I.V."/>
            <person name="Hibbett D."/>
            <person name="Nagy L.G."/>
            <person name="Martin F.M."/>
        </authorList>
    </citation>
    <scope>NUCLEOTIDE SEQUENCE</scope>
    <source>
        <strain evidence="1">P2</strain>
    </source>
</reference>
<sequence length="602" mass="67618">MEDIWDSPILRNFHDIDQGSFFHGRAGDLQLAFSLNADGFNPLHMLESKQTITCTAIYMVILNFPPHLRYLFQNMYLAGVIPGLGKPSLNQINHTLSILVAELLKFWRGILYMVTASSPFGHFVKGALIPLVCDMLAAQQLAGFSSAASTLFCTFCLTAIHDIENLNKGEWPLHNLSRHLHHAKLWKDSSSEAGRDAVFRKHGVRWSVLLDLPYWNPILFSVVDTMHSTYLGMIQSHCHRIWGVNASVKGGDGSVLQSKKLVPCPADVSAGGHKLLACRIVEWKSRVDPSQISLPPAPEAPPPPPNIIDDEPIISGVNVNKADMVSAKVLEKAEEAFSDYVIKNHKQLNVPILQAMCWRRNLETTGYKTDLFMWLSEWRKLHIPPPEEQDLDEEPRAILGKDVLESVWDDMRLTQLLSWMSPAPRNWGTAVRGKLKADQWKVIAMVHLPITLMRLWGRDAGWYFLLLCNFMDLNAAVQLANQCVITTNHDTGLQPVHHVSLHTGDFLHLFGPTHSIRTPGFEQFNKMLGSQNINMKSRELELTFTMTACWVANIEALMDGGSVLTVAQELINAFTTVSNEDHHGTCLTDEIHFPQTKPPMDI</sequence>
<proteinExistence type="predicted"/>
<organism evidence="1 2">
    <name type="scientific">Thelephora ganbajun</name>
    <name type="common">Ganba fungus</name>
    <dbReference type="NCBI Taxonomy" id="370292"/>
    <lineage>
        <taxon>Eukaryota</taxon>
        <taxon>Fungi</taxon>
        <taxon>Dikarya</taxon>
        <taxon>Basidiomycota</taxon>
        <taxon>Agaricomycotina</taxon>
        <taxon>Agaricomycetes</taxon>
        <taxon>Thelephorales</taxon>
        <taxon>Thelephoraceae</taxon>
        <taxon>Thelephora</taxon>
    </lineage>
</organism>
<evidence type="ECO:0000313" key="1">
    <source>
        <dbReference type="EMBL" id="KAF9645720.1"/>
    </source>
</evidence>